<dbReference type="Gene3D" id="3.40.20.10">
    <property type="entry name" value="Severin"/>
    <property type="match status" value="1"/>
</dbReference>
<dbReference type="InterPro" id="IPR029006">
    <property type="entry name" value="ADF-H/Gelsolin-like_dom_sf"/>
</dbReference>
<feature type="domain" description="ADF-H" evidence="3">
    <location>
        <begin position="4"/>
        <end position="120"/>
    </location>
</feature>
<sequence length="120" mass="13497">MESGIKVSEETVAKFNQMKLKKVKTRYMVLKVKGSFVDVENDGEGDVEELLTVLPNDECTFVVYDKGQNLVLFMFAPSGATTQSRTVYSTTKQTVENALPGVRLHRNLVEDHDEVRDALK</sequence>
<dbReference type="Pfam" id="PF00241">
    <property type="entry name" value="Cofilin_ADF"/>
    <property type="match status" value="1"/>
</dbReference>
<dbReference type="EMBL" id="UIVT01000001">
    <property type="protein sequence ID" value="SVP89067.1"/>
    <property type="molecule type" value="Genomic_DNA"/>
</dbReference>
<evidence type="ECO:0000256" key="2">
    <source>
        <dbReference type="ARBA" id="ARBA00023203"/>
    </source>
</evidence>
<gene>
    <name evidence="4" type="ORF">TAT_000092000</name>
    <name evidence="5" type="ORF">TAV_000091400</name>
</gene>
<dbReference type="VEuPathDB" id="PiroplasmaDB:TA06435"/>
<dbReference type="InterPro" id="IPR002108">
    <property type="entry name" value="ADF-H"/>
</dbReference>
<keyword evidence="2" id="KW-0009">Actin-binding</keyword>
<dbReference type="PROSITE" id="PS51263">
    <property type="entry name" value="ADF_H"/>
    <property type="match status" value="1"/>
</dbReference>
<dbReference type="AlphaFoldDB" id="A0A3B0MYA2"/>
<dbReference type="GO" id="GO:0030042">
    <property type="term" value="P:actin filament depolymerization"/>
    <property type="evidence" value="ECO:0007669"/>
    <property type="project" value="InterPro"/>
</dbReference>
<proteinExistence type="inferred from homology"/>
<dbReference type="InterPro" id="IPR017904">
    <property type="entry name" value="ADF/Cofilin"/>
</dbReference>
<comment type="similarity">
    <text evidence="1">Belongs to the actin-binding proteins ADF family.</text>
</comment>
<dbReference type="EMBL" id="UIVS01000001">
    <property type="protein sequence ID" value="SVP90209.1"/>
    <property type="molecule type" value="Genomic_DNA"/>
</dbReference>
<evidence type="ECO:0000256" key="1">
    <source>
        <dbReference type="ARBA" id="ARBA00006844"/>
    </source>
</evidence>
<protein>
    <submittedName>
        <fullName evidence="5">Actin depolymerizing factor, putative</fullName>
    </submittedName>
</protein>
<reference evidence="5" key="1">
    <citation type="submission" date="2018-07" db="EMBL/GenBank/DDBJ databases">
        <authorList>
            <person name="Quirk P.G."/>
            <person name="Krulwich T.A."/>
        </authorList>
    </citation>
    <scope>NUCLEOTIDE SEQUENCE</scope>
    <source>
        <strain evidence="5">Anand</strain>
    </source>
</reference>
<evidence type="ECO:0000313" key="4">
    <source>
        <dbReference type="EMBL" id="SVP89067.1"/>
    </source>
</evidence>
<dbReference type="PANTHER" id="PTHR11913">
    <property type="entry name" value="COFILIN-RELATED"/>
    <property type="match status" value="1"/>
</dbReference>
<dbReference type="SUPFAM" id="SSF55753">
    <property type="entry name" value="Actin depolymerizing proteins"/>
    <property type="match status" value="1"/>
</dbReference>
<organism evidence="5">
    <name type="scientific">Theileria annulata</name>
    <dbReference type="NCBI Taxonomy" id="5874"/>
    <lineage>
        <taxon>Eukaryota</taxon>
        <taxon>Sar</taxon>
        <taxon>Alveolata</taxon>
        <taxon>Apicomplexa</taxon>
        <taxon>Aconoidasida</taxon>
        <taxon>Piroplasmida</taxon>
        <taxon>Theileriidae</taxon>
        <taxon>Theileria</taxon>
    </lineage>
</organism>
<name>A0A3B0MYA2_THEAN</name>
<evidence type="ECO:0000259" key="3">
    <source>
        <dbReference type="PROSITE" id="PS51263"/>
    </source>
</evidence>
<dbReference type="GO" id="GO:0003779">
    <property type="term" value="F:actin binding"/>
    <property type="evidence" value="ECO:0007669"/>
    <property type="project" value="UniProtKB-KW"/>
</dbReference>
<dbReference type="GO" id="GO:0015629">
    <property type="term" value="C:actin cytoskeleton"/>
    <property type="evidence" value="ECO:0007669"/>
    <property type="project" value="InterPro"/>
</dbReference>
<dbReference type="SMART" id="SM00102">
    <property type="entry name" value="ADF"/>
    <property type="match status" value="1"/>
</dbReference>
<accession>A0A3B0MYA2</accession>
<evidence type="ECO:0000313" key="5">
    <source>
        <dbReference type="EMBL" id="SVP90209.1"/>
    </source>
</evidence>